<protein>
    <submittedName>
        <fullName evidence="9">Putative prenyltransferase, contains 1,4-dihydroxy-2-naphthoate octaprenyltransferase domain</fullName>
    </submittedName>
</protein>
<dbReference type="AlphaFoldDB" id="A0A1K2I3R3"/>
<feature type="transmembrane region" description="Helical" evidence="8">
    <location>
        <begin position="115"/>
        <end position="134"/>
    </location>
</feature>
<dbReference type="NCBIfam" id="NF004752">
    <property type="entry name" value="PRK06080.1-4"/>
    <property type="match status" value="1"/>
</dbReference>
<dbReference type="PIRSF" id="PIRSF005355">
    <property type="entry name" value="UBIAD1"/>
    <property type="match status" value="1"/>
</dbReference>
<keyword evidence="4 9" id="KW-0808">Transferase</keyword>
<dbReference type="GO" id="GO:0016020">
    <property type="term" value="C:membrane"/>
    <property type="evidence" value="ECO:0007669"/>
    <property type="project" value="UniProtKB-SubCell"/>
</dbReference>
<keyword evidence="6 8" id="KW-1133">Transmembrane helix</keyword>
<evidence type="ECO:0000256" key="5">
    <source>
        <dbReference type="ARBA" id="ARBA00022692"/>
    </source>
</evidence>
<evidence type="ECO:0000313" key="9">
    <source>
        <dbReference type="EMBL" id="SFZ86978.1"/>
    </source>
</evidence>
<comment type="pathway">
    <text evidence="2">Quinol/quinone metabolism; menaquinone biosynthesis.</text>
</comment>
<dbReference type="InterPro" id="IPR000537">
    <property type="entry name" value="UbiA_prenyltransferase"/>
</dbReference>
<feature type="transmembrane region" description="Helical" evidence="8">
    <location>
        <begin position="146"/>
        <end position="166"/>
    </location>
</feature>
<keyword evidence="7 8" id="KW-0472">Membrane</keyword>
<dbReference type="InterPro" id="IPR044878">
    <property type="entry name" value="UbiA_sf"/>
</dbReference>
<evidence type="ECO:0000256" key="1">
    <source>
        <dbReference type="ARBA" id="ARBA00004141"/>
    </source>
</evidence>
<evidence type="ECO:0000256" key="4">
    <source>
        <dbReference type="ARBA" id="ARBA00022679"/>
    </source>
</evidence>
<proteinExistence type="predicted"/>
<evidence type="ECO:0000256" key="3">
    <source>
        <dbReference type="ARBA" id="ARBA00022428"/>
    </source>
</evidence>
<dbReference type="GO" id="GO:0009234">
    <property type="term" value="P:menaquinone biosynthetic process"/>
    <property type="evidence" value="ECO:0007669"/>
    <property type="project" value="UniProtKB-UniPathway"/>
</dbReference>
<dbReference type="UniPathway" id="UPA00079"/>
<gene>
    <name evidence="9" type="ORF">LREN565_0091</name>
</gene>
<keyword evidence="3" id="KW-0474">Menaquinone biosynthesis</keyword>
<feature type="transmembrane region" description="Helical" evidence="8">
    <location>
        <begin position="43"/>
        <end position="63"/>
    </location>
</feature>
<feature type="transmembrane region" description="Helical" evidence="8">
    <location>
        <begin position="12"/>
        <end position="31"/>
    </location>
</feature>
<dbReference type="CDD" id="cd13962">
    <property type="entry name" value="PT_UbiA_UBIAD1"/>
    <property type="match status" value="1"/>
</dbReference>
<feature type="transmembrane region" description="Helical" evidence="8">
    <location>
        <begin position="91"/>
        <end position="109"/>
    </location>
</feature>
<dbReference type="EMBL" id="LT634362">
    <property type="protein sequence ID" value="SFZ86978.1"/>
    <property type="molecule type" value="Genomic_DNA"/>
</dbReference>
<dbReference type="PANTHER" id="PTHR13929:SF0">
    <property type="entry name" value="UBIA PRENYLTRANSFERASE DOMAIN-CONTAINING PROTEIN 1"/>
    <property type="match status" value="1"/>
</dbReference>
<evidence type="ECO:0000256" key="6">
    <source>
        <dbReference type="ARBA" id="ARBA00022989"/>
    </source>
</evidence>
<accession>A0A1K2I3R3</accession>
<evidence type="ECO:0000256" key="2">
    <source>
        <dbReference type="ARBA" id="ARBA00004863"/>
    </source>
</evidence>
<reference evidence="9" key="1">
    <citation type="submission" date="2016-11" db="EMBL/GenBank/DDBJ databases">
        <authorList>
            <person name="Jaros S."/>
            <person name="Januszkiewicz K."/>
            <person name="Wedrychowicz H."/>
        </authorList>
    </citation>
    <scope>NUCLEOTIDE SEQUENCE</scope>
    <source>
        <strain evidence="9">ACA-DC 565</strain>
    </source>
</reference>
<sequence>MILSLRTLIELVELKTKLASLLPFFIGLLFAKSYFGDFNSKNTVIFLIAMLIFDMATTMLNNLMDFIHAKDSKYQSQVNIVGRAHLNPQHVGWAIISMMTTAAILGIWLTFRTDWLILLAGMACFGIGIFYTFGPLPLSRLPLGEIFSGLTMGFGITFIAAYINILPEQLLHFYQLSTNWFVQINLSALIALLLVTVTPIASIANIMLANNLCDYAEDIKNKRHTLPMFLGRQNSLILYQILAYGGYFALLVGALLGVLKPVILVSFLSLPLIIKITQQFINKQEKATTFNCALKTHVIANLSLIIGLSLSLL</sequence>
<feature type="transmembrane region" description="Helical" evidence="8">
    <location>
        <begin position="186"/>
        <end position="215"/>
    </location>
</feature>
<organism evidence="9">
    <name type="scientific">Loigolactobacillus rennini</name>
    <dbReference type="NCBI Taxonomy" id="238013"/>
    <lineage>
        <taxon>Bacteria</taxon>
        <taxon>Bacillati</taxon>
        <taxon>Bacillota</taxon>
        <taxon>Bacilli</taxon>
        <taxon>Lactobacillales</taxon>
        <taxon>Lactobacillaceae</taxon>
        <taxon>Loigolactobacillus</taxon>
    </lineage>
</organism>
<evidence type="ECO:0000256" key="8">
    <source>
        <dbReference type="SAM" id="Phobius"/>
    </source>
</evidence>
<keyword evidence="5 8" id="KW-0812">Transmembrane</keyword>
<dbReference type="GO" id="GO:0042371">
    <property type="term" value="P:vitamin K biosynthetic process"/>
    <property type="evidence" value="ECO:0007669"/>
    <property type="project" value="TreeGrafter"/>
</dbReference>
<feature type="transmembrane region" description="Helical" evidence="8">
    <location>
        <begin position="236"/>
        <end position="256"/>
    </location>
</feature>
<comment type="subcellular location">
    <subcellularLocation>
        <location evidence="1">Membrane</location>
        <topology evidence="1">Multi-pass membrane protein</topology>
    </subcellularLocation>
</comment>
<dbReference type="Gene3D" id="1.10.357.140">
    <property type="entry name" value="UbiA prenyltransferase"/>
    <property type="match status" value="1"/>
</dbReference>
<name>A0A1K2I3R3_9LACO</name>
<dbReference type="Pfam" id="PF01040">
    <property type="entry name" value="UbiA"/>
    <property type="match status" value="1"/>
</dbReference>
<evidence type="ECO:0000256" key="7">
    <source>
        <dbReference type="ARBA" id="ARBA00023136"/>
    </source>
</evidence>
<dbReference type="GO" id="GO:0004659">
    <property type="term" value="F:prenyltransferase activity"/>
    <property type="evidence" value="ECO:0007669"/>
    <property type="project" value="InterPro"/>
</dbReference>
<dbReference type="InterPro" id="IPR026046">
    <property type="entry name" value="UBIAD1"/>
</dbReference>
<dbReference type="PANTHER" id="PTHR13929">
    <property type="entry name" value="1,4-DIHYDROXY-2-NAPHTHOATE OCTAPRENYLTRANSFERASE"/>
    <property type="match status" value="1"/>
</dbReference>